<dbReference type="Proteomes" id="UP001474120">
    <property type="component" value="Unassembled WGS sequence"/>
</dbReference>
<gene>
    <name evidence="2" type="ORF">AABB81_03550</name>
</gene>
<dbReference type="Pfam" id="PF05661">
    <property type="entry name" value="DUF808"/>
    <property type="match status" value="1"/>
</dbReference>
<dbReference type="EMBL" id="JBCDNA010000001">
    <property type="protein sequence ID" value="MEL4454954.1"/>
    <property type="molecule type" value="Genomic_DNA"/>
</dbReference>
<keyword evidence="1" id="KW-0812">Transmembrane</keyword>
<feature type="transmembrane region" description="Helical" evidence="1">
    <location>
        <begin position="226"/>
        <end position="247"/>
    </location>
</feature>
<name>A0ABU9KXN0_9FLAO</name>
<feature type="transmembrane region" description="Helical" evidence="1">
    <location>
        <begin position="165"/>
        <end position="188"/>
    </location>
</feature>
<protein>
    <submittedName>
        <fullName evidence="2">DUF808 domain-containing protein</fullName>
    </submittedName>
</protein>
<keyword evidence="1" id="KW-1133">Transmembrane helix</keyword>
<evidence type="ECO:0000313" key="2">
    <source>
        <dbReference type="EMBL" id="MEL4454954.1"/>
    </source>
</evidence>
<proteinExistence type="predicted"/>
<dbReference type="PANTHER" id="PTHR30503">
    <property type="entry name" value="INNER MEMBRANE PROTEIN YEDI"/>
    <property type="match status" value="1"/>
</dbReference>
<organism evidence="2 3">
    <name type="scientific">Lutimonas vermicola</name>
    <dbReference type="NCBI Taxonomy" id="414288"/>
    <lineage>
        <taxon>Bacteria</taxon>
        <taxon>Pseudomonadati</taxon>
        <taxon>Bacteroidota</taxon>
        <taxon>Flavobacteriia</taxon>
        <taxon>Flavobacteriales</taxon>
        <taxon>Flavobacteriaceae</taxon>
        <taxon>Lutimonas</taxon>
    </lineage>
</organism>
<comment type="caution">
    <text evidence="2">The sequence shown here is derived from an EMBL/GenBank/DDBJ whole genome shotgun (WGS) entry which is preliminary data.</text>
</comment>
<dbReference type="PIRSF" id="PIRSF016660">
    <property type="entry name" value="YedI"/>
    <property type="match status" value="1"/>
</dbReference>
<feature type="transmembrane region" description="Helical" evidence="1">
    <location>
        <begin position="139"/>
        <end position="159"/>
    </location>
</feature>
<feature type="transmembrane region" description="Helical" evidence="1">
    <location>
        <begin position="69"/>
        <end position="96"/>
    </location>
</feature>
<accession>A0ABU9KXN0</accession>
<keyword evidence="3" id="KW-1185">Reference proteome</keyword>
<dbReference type="InterPro" id="IPR008526">
    <property type="entry name" value="YedI"/>
</dbReference>
<feature type="transmembrane region" description="Helical" evidence="1">
    <location>
        <begin position="259"/>
        <end position="281"/>
    </location>
</feature>
<keyword evidence="1" id="KW-0472">Membrane</keyword>
<sequence length="294" mass="32044">MTGIFAILDDIAALMDDVALMAKFATRKTAGVLGDDLAVGAEKASSFRASRELPVLWAITKGSFLNKLIILPFAFLLSAYAPQLIVPILLIGGVYLSFEGVEKIVHTFFYKKHKEKKKVQVVSEEALLIIEKDKIKSTIITDFILSLEIIMIALGTVTSEPVLEQILVVSIVAIFATIGVYGIVALMVRMDDMGMRFIQIARGKSQFVKSSFVILGKGLVYSLPKLIKLLAVVGTIAMLLVGGGMFVHNIPEIHDFFHALPSIIAELLMGLIVGFVAFILVEGFKKIKTMVVDG</sequence>
<evidence type="ECO:0000256" key="1">
    <source>
        <dbReference type="SAM" id="Phobius"/>
    </source>
</evidence>
<dbReference type="RefSeq" id="WP_342158675.1">
    <property type="nucleotide sequence ID" value="NZ_JBCDNA010000001.1"/>
</dbReference>
<evidence type="ECO:0000313" key="3">
    <source>
        <dbReference type="Proteomes" id="UP001474120"/>
    </source>
</evidence>
<dbReference type="PANTHER" id="PTHR30503:SF3">
    <property type="entry name" value="INNER MEMBRANE PROTEIN YEDI"/>
    <property type="match status" value="1"/>
</dbReference>
<reference evidence="2 3" key="1">
    <citation type="submission" date="2024-04" db="EMBL/GenBank/DDBJ databases">
        <title>whole genome sequencing of Lutimonas vermicola strain IMCC1616.</title>
        <authorList>
            <person name="Bae S.S."/>
        </authorList>
    </citation>
    <scope>NUCLEOTIDE SEQUENCE [LARGE SCALE GENOMIC DNA]</scope>
    <source>
        <strain evidence="2 3">IMCC1616</strain>
    </source>
</reference>